<organism evidence="5 6">
    <name type="scientific">Lodderomyces elongisporus (strain ATCC 11503 / CBS 2605 / JCM 1781 / NBRC 1676 / NRRL YB-4239)</name>
    <name type="common">Yeast</name>
    <name type="synonym">Saccharomyces elongisporus</name>
    <dbReference type="NCBI Taxonomy" id="379508"/>
    <lineage>
        <taxon>Eukaryota</taxon>
        <taxon>Fungi</taxon>
        <taxon>Dikarya</taxon>
        <taxon>Ascomycota</taxon>
        <taxon>Saccharomycotina</taxon>
        <taxon>Pichiomycetes</taxon>
        <taxon>Debaryomycetaceae</taxon>
        <taxon>Candida/Lodderomyces clade</taxon>
        <taxon>Lodderomyces</taxon>
    </lineage>
</organism>
<protein>
    <recommendedName>
        <fullName evidence="4">Co-chaperone HscB C-terminal oligomerisation domain-containing protein</fullName>
    </recommendedName>
</protein>
<dbReference type="Gene3D" id="1.10.287.110">
    <property type="entry name" value="DnaJ domain"/>
    <property type="match status" value="1"/>
</dbReference>
<sequence length="225" mass="26126">MLFKPNNMVLSCKHLTRIAQVSFVRAYALTASATPSYFHLFPKSFPQGGPPGDPFQIKESQLRREYRNLQSIAHPDRSNSNVESAELNKAFTTLRNPYLRLAHIINLKRGVDITDDSVSKAMIKRYQTESVDNGLEYKELLMQVMEAHEQLELANLEEELEETERENEQRIEEAEEKIEQELKKGEDDSIDWDELIMDAIKLKYWVNIQNGIKEWAPDKPVHLTH</sequence>
<dbReference type="GO" id="GO:0001671">
    <property type="term" value="F:ATPase activator activity"/>
    <property type="evidence" value="ECO:0007669"/>
    <property type="project" value="InterPro"/>
</dbReference>
<dbReference type="GO" id="GO:0005739">
    <property type="term" value="C:mitochondrion"/>
    <property type="evidence" value="ECO:0007669"/>
    <property type="project" value="TreeGrafter"/>
</dbReference>
<dbReference type="NCBIfam" id="TIGR00714">
    <property type="entry name" value="hscB"/>
    <property type="match status" value="1"/>
</dbReference>
<dbReference type="InParanoid" id="A5DV07"/>
<name>A5DV07_LODEL</name>
<dbReference type="PANTHER" id="PTHR14021:SF15">
    <property type="entry name" value="IRON-SULFUR CLUSTER CO-CHAPERONE PROTEIN HSCB"/>
    <property type="match status" value="1"/>
</dbReference>
<evidence type="ECO:0000259" key="4">
    <source>
        <dbReference type="Pfam" id="PF07743"/>
    </source>
</evidence>
<dbReference type="SUPFAM" id="SSF46565">
    <property type="entry name" value="Chaperone J-domain"/>
    <property type="match status" value="1"/>
</dbReference>
<evidence type="ECO:0000256" key="3">
    <source>
        <dbReference type="SAM" id="Coils"/>
    </source>
</evidence>
<dbReference type="Proteomes" id="UP000001996">
    <property type="component" value="Unassembled WGS sequence"/>
</dbReference>
<reference evidence="5 6" key="1">
    <citation type="journal article" date="2009" name="Nature">
        <title>Evolution of pathogenicity and sexual reproduction in eight Candida genomes.</title>
        <authorList>
            <person name="Butler G."/>
            <person name="Rasmussen M.D."/>
            <person name="Lin M.F."/>
            <person name="Santos M.A."/>
            <person name="Sakthikumar S."/>
            <person name="Munro C.A."/>
            <person name="Rheinbay E."/>
            <person name="Grabherr M."/>
            <person name="Forche A."/>
            <person name="Reedy J.L."/>
            <person name="Agrafioti I."/>
            <person name="Arnaud M.B."/>
            <person name="Bates S."/>
            <person name="Brown A.J."/>
            <person name="Brunke S."/>
            <person name="Costanzo M.C."/>
            <person name="Fitzpatrick D.A."/>
            <person name="de Groot P.W."/>
            <person name="Harris D."/>
            <person name="Hoyer L.L."/>
            <person name="Hube B."/>
            <person name="Klis F.M."/>
            <person name="Kodira C."/>
            <person name="Lennard N."/>
            <person name="Logue M.E."/>
            <person name="Martin R."/>
            <person name="Neiman A.M."/>
            <person name="Nikolaou E."/>
            <person name="Quail M.A."/>
            <person name="Quinn J."/>
            <person name="Santos M.C."/>
            <person name="Schmitzberger F.F."/>
            <person name="Sherlock G."/>
            <person name="Shah P."/>
            <person name="Silverstein K.A."/>
            <person name="Skrzypek M.S."/>
            <person name="Soll D."/>
            <person name="Staggs R."/>
            <person name="Stansfield I."/>
            <person name="Stumpf M.P."/>
            <person name="Sudbery P.E."/>
            <person name="Srikantha T."/>
            <person name="Zeng Q."/>
            <person name="Berman J."/>
            <person name="Berriman M."/>
            <person name="Heitman J."/>
            <person name="Gow N.A."/>
            <person name="Lorenz M.C."/>
            <person name="Birren B.W."/>
            <person name="Kellis M."/>
            <person name="Cuomo C.A."/>
        </authorList>
    </citation>
    <scope>NUCLEOTIDE SEQUENCE [LARGE SCALE GENOMIC DNA]</scope>
    <source>
        <strain evidence="6">ATCC 11503 / BCRC 21390 / CBS 2605 / JCM 1781 / NBRC 1676 / NRRL YB-4239</strain>
    </source>
</reference>
<proteinExistence type="inferred from homology"/>
<dbReference type="InterPro" id="IPR036386">
    <property type="entry name" value="HscB_C_sf"/>
</dbReference>
<keyword evidence="3" id="KW-0175">Coiled coil</keyword>
<dbReference type="FunCoup" id="A5DV07">
    <property type="interactions" value="332"/>
</dbReference>
<dbReference type="GO" id="GO:0044571">
    <property type="term" value="P:[2Fe-2S] cluster assembly"/>
    <property type="evidence" value="ECO:0007669"/>
    <property type="project" value="InterPro"/>
</dbReference>
<dbReference type="Gene3D" id="1.20.1280.20">
    <property type="entry name" value="HscB, C-terminal domain"/>
    <property type="match status" value="1"/>
</dbReference>
<evidence type="ECO:0000256" key="1">
    <source>
        <dbReference type="ARBA" id="ARBA00010476"/>
    </source>
</evidence>
<dbReference type="VEuPathDB" id="FungiDB:LELG_01193"/>
<dbReference type="EMBL" id="CH981524">
    <property type="protein sequence ID" value="EDK43015.1"/>
    <property type="molecule type" value="Genomic_DNA"/>
</dbReference>
<dbReference type="Pfam" id="PF07743">
    <property type="entry name" value="HSCB_C"/>
    <property type="match status" value="1"/>
</dbReference>
<accession>A5DV07</accession>
<keyword evidence="6" id="KW-1185">Reference proteome</keyword>
<feature type="domain" description="Co-chaperone HscB C-terminal oligomerisation" evidence="4">
    <location>
        <begin position="137"/>
        <end position="213"/>
    </location>
</feature>
<dbReference type="PANTHER" id="PTHR14021">
    <property type="entry name" value="IRON-SULFUR CLUSTER CO-CHAPERONE PROTEIN HSCB"/>
    <property type="match status" value="1"/>
</dbReference>
<dbReference type="STRING" id="379508.A5DV07"/>
<evidence type="ECO:0000256" key="2">
    <source>
        <dbReference type="ARBA" id="ARBA00023186"/>
    </source>
</evidence>
<dbReference type="eggNOG" id="KOG3192">
    <property type="taxonomic scope" value="Eukaryota"/>
</dbReference>
<dbReference type="HOGENOM" id="CLU_068529_1_1_1"/>
<dbReference type="InterPro" id="IPR004640">
    <property type="entry name" value="HscB"/>
</dbReference>
<gene>
    <name evidence="5" type="ORF">LELG_01193</name>
</gene>
<dbReference type="InterPro" id="IPR009073">
    <property type="entry name" value="HscB_oligo_C"/>
</dbReference>
<dbReference type="OrthoDB" id="448954at2759"/>
<dbReference type="AlphaFoldDB" id="A5DV07"/>
<dbReference type="OMA" id="TVELKYW"/>
<dbReference type="InterPro" id="IPR036869">
    <property type="entry name" value="J_dom_sf"/>
</dbReference>
<dbReference type="GO" id="GO:0051259">
    <property type="term" value="P:protein complex oligomerization"/>
    <property type="evidence" value="ECO:0007669"/>
    <property type="project" value="InterPro"/>
</dbReference>
<dbReference type="KEGG" id="lel:PVL30_001162"/>
<feature type="coiled-coil region" evidence="3">
    <location>
        <begin position="137"/>
        <end position="188"/>
    </location>
</feature>
<dbReference type="GO" id="GO:0051087">
    <property type="term" value="F:protein-folding chaperone binding"/>
    <property type="evidence" value="ECO:0007669"/>
    <property type="project" value="InterPro"/>
</dbReference>
<evidence type="ECO:0000313" key="6">
    <source>
        <dbReference type="Proteomes" id="UP000001996"/>
    </source>
</evidence>
<dbReference type="SUPFAM" id="SSF47144">
    <property type="entry name" value="HSC20 (HSCB), C-terminal oligomerisation domain"/>
    <property type="match status" value="1"/>
</dbReference>
<dbReference type="GeneID" id="5235206"/>
<evidence type="ECO:0000313" key="5">
    <source>
        <dbReference type="EMBL" id="EDK43015.1"/>
    </source>
</evidence>
<comment type="similarity">
    <text evidence="1">Belongs to the HscB family.</text>
</comment>
<keyword evidence="2" id="KW-0143">Chaperone</keyword>